<dbReference type="Proteomes" id="UP001221757">
    <property type="component" value="Unassembled WGS sequence"/>
</dbReference>
<evidence type="ECO:0000256" key="1">
    <source>
        <dbReference type="SAM" id="Phobius"/>
    </source>
</evidence>
<keyword evidence="3" id="KW-1185">Reference proteome</keyword>
<keyword evidence="1" id="KW-0472">Membrane</keyword>
<organism evidence="2 3">
    <name type="scientific">Mycena rosella</name>
    <name type="common">Pink bonnet</name>
    <name type="synonym">Agaricus rosellus</name>
    <dbReference type="NCBI Taxonomy" id="1033263"/>
    <lineage>
        <taxon>Eukaryota</taxon>
        <taxon>Fungi</taxon>
        <taxon>Dikarya</taxon>
        <taxon>Basidiomycota</taxon>
        <taxon>Agaricomycotina</taxon>
        <taxon>Agaricomycetes</taxon>
        <taxon>Agaricomycetidae</taxon>
        <taxon>Agaricales</taxon>
        <taxon>Marasmiineae</taxon>
        <taxon>Mycenaceae</taxon>
        <taxon>Mycena</taxon>
    </lineage>
</organism>
<dbReference type="AlphaFoldDB" id="A0AAD7D5V2"/>
<sequence length="130" mass="14723">MPQLGILGLLVAQIYFYHEQFPTDRSAIKALVYGVAILDLLQTAMVTADMLLWFVYGFGNMEQLDETFINSWDVPLLDSVISLVVQVFYCWRIYSLRKKLLIPALILVVSLTQCAGGIATAIRERKQAEH</sequence>
<keyword evidence="1" id="KW-0812">Transmembrane</keyword>
<comment type="caution">
    <text evidence="2">The sequence shown here is derived from an EMBL/GenBank/DDBJ whole genome shotgun (WGS) entry which is preliminary data.</text>
</comment>
<accession>A0AAD7D5V2</accession>
<dbReference type="PANTHER" id="PTHR40465:SF1">
    <property type="entry name" value="DUF6534 DOMAIN-CONTAINING PROTEIN"/>
    <property type="match status" value="1"/>
</dbReference>
<proteinExistence type="predicted"/>
<reference evidence="2" key="1">
    <citation type="submission" date="2023-03" db="EMBL/GenBank/DDBJ databases">
        <title>Massive genome expansion in bonnet fungi (Mycena s.s.) driven by repeated elements and novel gene families across ecological guilds.</title>
        <authorList>
            <consortium name="Lawrence Berkeley National Laboratory"/>
            <person name="Harder C.B."/>
            <person name="Miyauchi S."/>
            <person name="Viragh M."/>
            <person name="Kuo A."/>
            <person name="Thoen E."/>
            <person name="Andreopoulos B."/>
            <person name="Lu D."/>
            <person name="Skrede I."/>
            <person name="Drula E."/>
            <person name="Henrissat B."/>
            <person name="Morin E."/>
            <person name="Kohler A."/>
            <person name="Barry K."/>
            <person name="LaButti K."/>
            <person name="Morin E."/>
            <person name="Salamov A."/>
            <person name="Lipzen A."/>
            <person name="Mereny Z."/>
            <person name="Hegedus B."/>
            <person name="Baldrian P."/>
            <person name="Stursova M."/>
            <person name="Weitz H."/>
            <person name="Taylor A."/>
            <person name="Grigoriev I.V."/>
            <person name="Nagy L.G."/>
            <person name="Martin F."/>
            <person name="Kauserud H."/>
        </authorList>
    </citation>
    <scope>NUCLEOTIDE SEQUENCE</scope>
    <source>
        <strain evidence="2">CBHHK067</strain>
    </source>
</reference>
<keyword evidence="1" id="KW-1133">Transmembrane helix</keyword>
<feature type="transmembrane region" description="Helical" evidence="1">
    <location>
        <begin position="76"/>
        <end position="94"/>
    </location>
</feature>
<gene>
    <name evidence="2" type="ORF">B0H17DRAFT_1078197</name>
</gene>
<dbReference type="EMBL" id="JARKIE010000133">
    <property type="protein sequence ID" value="KAJ7678591.1"/>
    <property type="molecule type" value="Genomic_DNA"/>
</dbReference>
<evidence type="ECO:0000313" key="2">
    <source>
        <dbReference type="EMBL" id="KAJ7678591.1"/>
    </source>
</evidence>
<feature type="transmembrane region" description="Helical" evidence="1">
    <location>
        <begin position="100"/>
        <end position="122"/>
    </location>
</feature>
<dbReference type="PANTHER" id="PTHR40465">
    <property type="entry name" value="CHROMOSOME 1, WHOLE GENOME SHOTGUN SEQUENCE"/>
    <property type="match status" value="1"/>
</dbReference>
<name>A0AAD7D5V2_MYCRO</name>
<protein>
    <submittedName>
        <fullName evidence="2">Uncharacterized protein</fullName>
    </submittedName>
</protein>
<evidence type="ECO:0000313" key="3">
    <source>
        <dbReference type="Proteomes" id="UP001221757"/>
    </source>
</evidence>
<feature type="transmembrane region" description="Helical" evidence="1">
    <location>
        <begin position="32"/>
        <end position="56"/>
    </location>
</feature>